<dbReference type="InterPro" id="IPR036258">
    <property type="entry name" value="Apyrase_sf"/>
</dbReference>
<dbReference type="Pfam" id="PF06079">
    <property type="entry name" value="Apyrase"/>
    <property type="match status" value="1"/>
</dbReference>
<dbReference type="Gene3D" id="2.120.10.100">
    <property type="entry name" value="Apyrase"/>
    <property type="match status" value="1"/>
</dbReference>
<dbReference type="PANTHER" id="PTHR13023:SF3">
    <property type="entry name" value="SOLUBLE CALCIUM-ACTIVATED NUCLEOTIDASE 1"/>
    <property type="match status" value="1"/>
</dbReference>
<keyword evidence="3" id="KW-0378">Hydrolase</keyword>
<accession>W2SKV7</accession>
<dbReference type="InterPro" id="IPR009283">
    <property type="entry name" value="Apyrase"/>
</dbReference>
<organism evidence="8 9">
    <name type="scientific">Necator americanus</name>
    <name type="common">Human hookworm</name>
    <dbReference type="NCBI Taxonomy" id="51031"/>
    <lineage>
        <taxon>Eukaryota</taxon>
        <taxon>Metazoa</taxon>
        <taxon>Ecdysozoa</taxon>
        <taxon>Nematoda</taxon>
        <taxon>Chromadorea</taxon>
        <taxon>Rhabditida</taxon>
        <taxon>Rhabditina</taxon>
        <taxon>Rhabditomorpha</taxon>
        <taxon>Strongyloidea</taxon>
        <taxon>Ancylostomatidae</taxon>
        <taxon>Bunostominae</taxon>
        <taxon>Necator</taxon>
    </lineage>
</organism>
<feature type="binding site" evidence="6">
    <location>
        <position position="71"/>
    </location>
    <ligand>
        <name>Ca(2+)</name>
        <dbReference type="ChEBI" id="CHEBI:29108"/>
    </ligand>
</feature>
<gene>
    <name evidence="8" type="ORF">NECAME_04975</name>
</gene>
<evidence type="ECO:0000256" key="7">
    <source>
        <dbReference type="SAM" id="SignalP"/>
    </source>
</evidence>
<evidence type="ECO:0000256" key="3">
    <source>
        <dbReference type="ARBA" id="ARBA00022801"/>
    </source>
</evidence>
<dbReference type="AlphaFoldDB" id="W2SKV7"/>
<evidence type="ECO:0000313" key="9">
    <source>
        <dbReference type="Proteomes" id="UP000053676"/>
    </source>
</evidence>
<evidence type="ECO:0000313" key="8">
    <source>
        <dbReference type="EMBL" id="ETN70284.1"/>
    </source>
</evidence>
<dbReference type="GO" id="GO:0045134">
    <property type="term" value="F:UDP phosphatase activity"/>
    <property type="evidence" value="ECO:0007669"/>
    <property type="project" value="TreeGrafter"/>
</dbReference>
<keyword evidence="9" id="KW-1185">Reference proteome</keyword>
<keyword evidence="4 6" id="KW-0106">Calcium</keyword>
<feature type="chain" id="PRO_5004825978" evidence="7">
    <location>
        <begin position="19"/>
        <end position="141"/>
    </location>
</feature>
<dbReference type="STRING" id="51031.W2SKV7"/>
<evidence type="ECO:0000256" key="2">
    <source>
        <dbReference type="ARBA" id="ARBA00022723"/>
    </source>
</evidence>
<dbReference type="KEGG" id="nai:NECAME_04975"/>
<dbReference type="GO" id="GO:0004382">
    <property type="term" value="F:GDP phosphatase activity"/>
    <property type="evidence" value="ECO:0007669"/>
    <property type="project" value="TreeGrafter"/>
</dbReference>
<dbReference type="PANTHER" id="PTHR13023">
    <property type="entry name" value="APYRASE"/>
    <property type="match status" value="1"/>
</dbReference>
<reference evidence="9" key="1">
    <citation type="journal article" date="2014" name="Nat. Genet.">
        <title>Genome of the human hookworm Necator americanus.</title>
        <authorList>
            <person name="Tang Y.T."/>
            <person name="Gao X."/>
            <person name="Rosa B.A."/>
            <person name="Abubucker S."/>
            <person name="Hallsworth-Pepin K."/>
            <person name="Martin J."/>
            <person name="Tyagi R."/>
            <person name="Heizer E."/>
            <person name="Zhang X."/>
            <person name="Bhonagiri-Palsikar V."/>
            <person name="Minx P."/>
            <person name="Warren W.C."/>
            <person name="Wang Q."/>
            <person name="Zhan B."/>
            <person name="Hotez P.J."/>
            <person name="Sternberg P.W."/>
            <person name="Dougall A."/>
            <person name="Gaze S.T."/>
            <person name="Mulvenna J."/>
            <person name="Sotillo J."/>
            <person name="Ranganathan S."/>
            <person name="Rabelo E.M."/>
            <person name="Wilson R.K."/>
            <person name="Felgner P.L."/>
            <person name="Bethony J."/>
            <person name="Hawdon J.M."/>
            <person name="Gasser R.B."/>
            <person name="Loukas A."/>
            <person name="Mitreva M."/>
        </authorList>
    </citation>
    <scope>NUCLEOTIDE SEQUENCE [LARGE SCALE GENOMIC DNA]</scope>
</reference>
<name>W2SKV7_NECAM</name>
<dbReference type="OrthoDB" id="25028at2759"/>
<evidence type="ECO:0000256" key="4">
    <source>
        <dbReference type="ARBA" id="ARBA00022837"/>
    </source>
</evidence>
<keyword evidence="2 6" id="KW-0479">Metal-binding</keyword>
<proteinExistence type="inferred from homology"/>
<evidence type="ECO:0000256" key="6">
    <source>
        <dbReference type="PIRSR" id="PIRSR609283-1"/>
    </source>
</evidence>
<dbReference type="EMBL" id="KI668982">
    <property type="protein sequence ID" value="ETN70284.1"/>
    <property type="molecule type" value="Genomic_DNA"/>
</dbReference>
<sequence>MKVLAWYITIFLICGCSARKVAQNRSRSGKNKIIPRSITKTEHSNGSITYNLLAITDMDEAGSEGPEKGFSAFDFIPNSGYELIVAIKSKEVTGSSPESYITVFNVNGTVLLPDQILDRNLKEEKTLDAVDVKASGEALEK</sequence>
<keyword evidence="7" id="KW-0732">Signal</keyword>
<dbReference type="GO" id="GO:0030166">
    <property type="term" value="P:proteoglycan biosynthetic process"/>
    <property type="evidence" value="ECO:0007669"/>
    <property type="project" value="TreeGrafter"/>
</dbReference>
<dbReference type="GO" id="GO:0005509">
    <property type="term" value="F:calcium ion binding"/>
    <property type="evidence" value="ECO:0007669"/>
    <property type="project" value="InterPro"/>
</dbReference>
<dbReference type="Proteomes" id="UP000053676">
    <property type="component" value="Unassembled WGS sequence"/>
</dbReference>
<dbReference type="SUPFAM" id="SSF101887">
    <property type="entry name" value="Apyrase"/>
    <property type="match status" value="1"/>
</dbReference>
<evidence type="ECO:0000256" key="1">
    <source>
        <dbReference type="ARBA" id="ARBA00001913"/>
    </source>
</evidence>
<feature type="signal peptide" evidence="7">
    <location>
        <begin position="1"/>
        <end position="18"/>
    </location>
</feature>
<evidence type="ECO:0000256" key="5">
    <source>
        <dbReference type="ARBA" id="ARBA00025738"/>
    </source>
</evidence>
<comment type="similarity">
    <text evidence="5">Belongs to the apyrase family.</text>
</comment>
<protein>
    <submittedName>
        <fullName evidence="8">Uncharacterized protein</fullName>
    </submittedName>
</protein>
<dbReference type="PROSITE" id="PS51257">
    <property type="entry name" value="PROKAR_LIPOPROTEIN"/>
    <property type="match status" value="1"/>
</dbReference>
<comment type="cofactor">
    <cofactor evidence="1 6">
        <name>Ca(2+)</name>
        <dbReference type="ChEBI" id="CHEBI:29108"/>
    </cofactor>
</comment>